<keyword evidence="4" id="KW-1185">Reference proteome</keyword>
<dbReference type="KEGG" id="tse:THMIRHAS_23240"/>
<dbReference type="NCBIfam" id="TIGR00121">
    <property type="entry name" value="birA_ligase"/>
    <property type="match status" value="1"/>
</dbReference>
<dbReference type="InterPro" id="IPR008988">
    <property type="entry name" value="Transcriptional_repressor_C"/>
</dbReference>
<dbReference type="InterPro" id="IPR004408">
    <property type="entry name" value="Biotin_CoA_COase_ligase"/>
</dbReference>
<keyword evidence="1" id="KW-0436">Ligase</keyword>
<organism evidence="3 4">
    <name type="scientific">Thiosulfatimonas sediminis</name>
    <dbReference type="NCBI Taxonomy" id="2675054"/>
    <lineage>
        <taxon>Bacteria</taxon>
        <taxon>Pseudomonadati</taxon>
        <taxon>Pseudomonadota</taxon>
        <taxon>Gammaproteobacteria</taxon>
        <taxon>Thiotrichales</taxon>
        <taxon>Piscirickettsiaceae</taxon>
        <taxon>Thiosulfatimonas</taxon>
    </lineage>
</organism>
<dbReference type="CDD" id="cd16442">
    <property type="entry name" value="BPL"/>
    <property type="match status" value="1"/>
</dbReference>
<sequence length="269" mass="30018">MFRSLELLHAELTQNFPDLDLALFTTLDSTNGFLKALPERQATLCYTQQQMAGYGQQQRKWHSDNRDLTFSLLLPVPVSVTHLSGLSPLIALTVLDSLRTHLGIDAYFKWPNDMLLVQHGCLGKLGGILLEVKHVDAAGVWLIIGIGLNADSDEMVFSERNSVPSFAKVGCGLANFEQKRLRQFFVGLIEALICLSANYCQDSFEKQYLSLKKRDYFAVGENVFVYDTGSVQQGLYQGLNSAGELLVRINDTLHKYHSGSVSIRPCNEL</sequence>
<accession>A0A6F8PXV2</accession>
<reference evidence="4" key="1">
    <citation type="submission" date="2019-11" db="EMBL/GenBank/DDBJ databases">
        <title>Isolation and characterization of two novel species in the genus Thiomicrorhabdus.</title>
        <authorList>
            <person name="Mochizuki J."/>
            <person name="Kojima H."/>
            <person name="Fukui M."/>
        </authorList>
    </citation>
    <scope>NUCLEOTIDE SEQUENCE [LARGE SCALE GENOMIC DNA]</scope>
    <source>
        <strain evidence="4">aks77</strain>
    </source>
</reference>
<evidence type="ECO:0000313" key="3">
    <source>
        <dbReference type="EMBL" id="BBP46951.1"/>
    </source>
</evidence>
<dbReference type="Gene3D" id="2.30.30.100">
    <property type="match status" value="1"/>
</dbReference>
<dbReference type="SUPFAM" id="SSF55681">
    <property type="entry name" value="Class II aaRS and biotin synthetases"/>
    <property type="match status" value="1"/>
</dbReference>
<evidence type="ECO:0000313" key="4">
    <source>
        <dbReference type="Proteomes" id="UP000501726"/>
    </source>
</evidence>
<dbReference type="PANTHER" id="PTHR12835">
    <property type="entry name" value="BIOTIN PROTEIN LIGASE"/>
    <property type="match status" value="1"/>
</dbReference>
<evidence type="ECO:0000256" key="1">
    <source>
        <dbReference type="ARBA" id="ARBA00022598"/>
    </source>
</evidence>
<protein>
    <recommendedName>
        <fullName evidence="2">BPL/LPL catalytic domain-containing protein</fullName>
    </recommendedName>
</protein>
<dbReference type="Pfam" id="PF03099">
    <property type="entry name" value="BPL_LplA_LipB"/>
    <property type="match status" value="1"/>
</dbReference>
<dbReference type="SUPFAM" id="SSF50037">
    <property type="entry name" value="C-terminal domain of transcriptional repressors"/>
    <property type="match status" value="1"/>
</dbReference>
<name>A0A6F8PXV2_9GAMM</name>
<proteinExistence type="predicted"/>
<dbReference type="EMBL" id="AP021889">
    <property type="protein sequence ID" value="BBP46951.1"/>
    <property type="molecule type" value="Genomic_DNA"/>
</dbReference>
<dbReference type="GO" id="GO:0004077">
    <property type="term" value="F:biotin--[biotin carboxyl-carrier protein] ligase activity"/>
    <property type="evidence" value="ECO:0007669"/>
    <property type="project" value="InterPro"/>
</dbReference>
<feature type="domain" description="BPL/LPL catalytic" evidence="2">
    <location>
        <begin position="5"/>
        <end position="197"/>
    </location>
</feature>
<dbReference type="InterPro" id="IPR004143">
    <property type="entry name" value="BPL_LPL_catalytic"/>
</dbReference>
<dbReference type="InterPro" id="IPR045864">
    <property type="entry name" value="aa-tRNA-synth_II/BPL/LPL"/>
</dbReference>
<gene>
    <name evidence="3" type="ORF">THMIRHAS_23240</name>
</gene>
<dbReference type="AlphaFoldDB" id="A0A6F8PXV2"/>
<evidence type="ECO:0000259" key="2">
    <source>
        <dbReference type="PROSITE" id="PS51733"/>
    </source>
</evidence>
<dbReference type="GO" id="GO:0005737">
    <property type="term" value="C:cytoplasm"/>
    <property type="evidence" value="ECO:0007669"/>
    <property type="project" value="TreeGrafter"/>
</dbReference>
<dbReference type="Proteomes" id="UP000501726">
    <property type="component" value="Chromosome"/>
</dbReference>
<dbReference type="PROSITE" id="PS51733">
    <property type="entry name" value="BPL_LPL_CATALYTIC"/>
    <property type="match status" value="1"/>
</dbReference>
<dbReference type="PANTHER" id="PTHR12835:SF5">
    <property type="entry name" value="BIOTIN--PROTEIN LIGASE"/>
    <property type="match status" value="1"/>
</dbReference>
<dbReference type="Gene3D" id="3.30.930.10">
    <property type="entry name" value="Bira Bifunctional Protein, Domain 2"/>
    <property type="match status" value="1"/>
</dbReference>